<dbReference type="SUPFAM" id="SSF51735">
    <property type="entry name" value="NAD(P)-binding Rossmann-fold domains"/>
    <property type="match status" value="1"/>
</dbReference>
<dbReference type="PANTHER" id="PTHR45033">
    <property type="match status" value="1"/>
</dbReference>
<evidence type="ECO:0000259" key="1">
    <source>
        <dbReference type="SMART" id="SM00829"/>
    </source>
</evidence>
<sequence length="337" mass="35145">MKAFVVRQPGGLDRLEIAERPDPGQPGPGEVRVAIRATSLNFHDLIVASGRSPAEDGRILMSDGAGTVEAVGAGVTDFAPGDRVVSCFFPHWTDGLPQAPVGNFARVPGDGVDGFALTHAVRPVGAFTQAPRGWSFAESATITTAGLTAWRALVGDGGLKAGDTVLALGTGGVSIAALQIAKAMGAAVIVTSSSDAKLERVRALGADHTINYRTHPDWGRQVRDWTGGVGVDHVVEVGGPGTLAQSIEAVRVGGHIALIGVLTGRAGEVPTSALMAKQARLQGLIVGSRRQQQDYVAALDRTGIRPVIDRTYAFAELPEAFRHQESGSHFGKLCVAW</sequence>
<dbReference type="CDD" id="cd08276">
    <property type="entry name" value="MDR7"/>
    <property type="match status" value="1"/>
</dbReference>
<dbReference type="SUPFAM" id="SSF50129">
    <property type="entry name" value="GroES-like"/>
    <property type="match status" value="1"/>
</dbReference>
<dbReference type="EMBL" id="AP014704">
    <property type="protein sequence ID" value="BAQ44809.1"/>
    <property type="molecule type" value="Genomic_DNA"/>
</dbReference>
<proteinExistence type="predicted"/>
<accession>A0A0C6FIA5</accession>
<evidence type="ECO:0000313" key="3">
    <source>
        <dbReference type="Proteomes" id="UP000061432"/>
    </source>
</evidence>
<dbReference type="InterPro" id="IPR036291">
    <property type="entry name" value="NAD(P)-bd_dom_sf"/>
</dbReference>
<feature type="domain" description="Enoyl reductase (ER)" evidence="1">
    <location>
        <begin position="10"/>
        <end position="335"/>
    </location>
</feature>
<dbReference type="InterPro" id="IPR013154">
    <property type="entry name" value="ADH-like_N"/>
</dbReference>
<dbReference type="OrthoDB" id="9790818at2"/>
<reference evidence="3" key="2">
    <citation type="submission" date="2015-01" db="EMBL/GenBank/DDBJ databases">
        <title>Complete genome sequence of Methylobacterium aquaticum strain 22A.</title>
        <authorList>
            <person name="Tani A."/>
            <person name="Ogura Y."/>
            <person name="Hayashi T."/>
        </authorList>
    </citation>
    <scope>NUCLEOTIDE SEQUENCE [LARGE SCALE GENOMIC DNA]</scope>
    <source>
        <strain evidence="3">MA-22A</strain>
    </source>
</reference>
<organism evidence="2 3">
    <name type="scientific">Methylobacterium aquaticum</name>
    <dbReference type="NCBI Taxonomy" id="270351"/>
    <lineage>
        <taxon>Bacteria</taxon>
        <taxon>Pseudomonadati</taxon>
        <taxon>Pseudomonadota</taxon>
        <taxon>Alphaproteobacteria</taxon>
        <taxon>Hyphomicrobiales</taxon>
        <taxon>Methylobacteriaceae</taxon>
        <taxon>Methylobacterium</taxon>
    </lineage>
</organism>
<dbReference type="Proteomes" id="UP000061432">
    <property type="component" value="Chromosome"/>
</dbReference>
<dbReference type="Gene3D" id="3.90.180.10">
    <property type="entry name" value="Medium-chain alcohol dehydrogenases, catalytic domain"/>
    <property type="match status" value="1"/>
</dbReference>
<dbReference type="Pfam" id="PF08240">
    <property type="entry name" value="ADH_N"/>
    <property type="match status" value="1"/>
</dbReference>
<dbReference type="SMART" id="SM00829">
    <property type="entry name" value="PKS_ER"/>
    <property type="match status" value="1"/>
</dbReference>
<dbReference type="Gene3D" id="3.40.50.720">
    <property type="entry name" value="NAD(P)-binding Rossmann-like Domain"/>
    <property type="match status" value="1"/>
</dbReference>
<dbReference type="InterPro" id="IPR013149">
    <property type="entry name" value="ADH-like_C"/>
</dbReference>
<dbReference type="GO" id="GO:0016491">
    <property type="term" value="F:oxidoreductase activity"/>
    <property type="evidence" value="ECO:0007669"/>
    <property type="project" value="InterPro"/>
</dbReference>
<dbReference type="InterPro" id="IPR052711">
    <property type="entry name" value="Zinc_ADH-like"/>
</dbReference>
<name>A0A0C6FIA5_9HYPH</name>
<dbReference type="KEGG" id="maqu:Maq22A_c07380"/>
<evidence type="ECO:0000313" key="2">
    <source>
        <dbReference type="EMBL" id="BAQ44809.1"/>
    </source>
</evidence>
<protein>
    <submittedName>
        <fullName evidence="2">NADPH:quinone oxidoreductase</fullName>
    </submittedName>
</protein>
<dbReference type="Pfam" id="PF00107">
    <property type="entry name" value="ADH_zinc_N"/>
    <property type="match status" value="1"/>
</dbReference>
<dbReference type="STRING" id="270351.Maq22A_c07380"/>
<dbReference type="AlphaFoldDB" id="A0A0C6FIA5"/>
<dbReference type="RefSeq" id="WP_060846251.1">
    <property type="nucleotide sequence ID" value="NZ_AP014704.1"/>
</dbReference>
<dbReference type="InterPro" id="IPR011032">
    <property type="entry name" value="GroES-like_sf"/>
</dbReference>
<dbReference type="PANTHER" id="PTHR45033:SF2">
    <property type="entry name" value="ZINC-TYPE ALCOHOL DEHYDROGENASE-LIKE PROTEIN C1773.06C"/>
    <property type="match status" value="1"/>
</dbReference>
<dbReference type="PATRIC" id="fig|270351.10.peg.1406"/>
<reference evidence="2 3" key="1">
    <citation type="journal article" date="2015" name="Genome Announc.">
        <title>Complete Genome Sequence of Methylobacterium aquaticum Strain 22A, Isolated from Racomitrium japonicum Moss.</title>
        <authorList>
            <person name="Tani A."/>
            <person name="Ogura Y."/>
            <person name="Hayashi T."/>
            <person name="Kimbara K."/>
        </authorList>
    </citation>
    <scope>NUCLEOTIDE SEQUENCE [LARGE SCALE GENOMIC DNA]</scope>
    <source>
        <strain evidence="2 3">MA-22A</strain>
    </source>
</reference>
<gene>
    <name evidence="2" type="primary">qor</name>
    <name evidence="2" type="ORF">Maq22A_c07380</name>
</gene>
<dbReference type="InterPro" id="IPR020843">
    <property type="entry name" value="ER"/>
</dbReference>